<dbReference type="Proteomes" id="UP000006727">
    <property type="component" value="Chromosome 23"/>
</dbReference>
<evidence type="ECO:0000313" key="2">
    <source>
        <dbReference type="EnsemblPlants" id="PAC:32949851.CDS.1"/>
    </source>
</evidence>
<evidence type="ECO:0000313" key="3">
    <source>
        <dbReference type="Proteomes" id="UP000006727"/>
    </source>
</evidence>
<reference evidence="1 3" key="1">
    <citation type="journal article" date="2008" name="Science">
        <title>The Physcomitrella genome reveals evolutionary insights into the conquest of land by plants.</title>
        <authorList>
            <person name="Rensing S."/>
            <person name="Lang D."/>
            <person name="Zimmer A."/>
            <person name="Terry A."/>
            <person name="Salamov A."/>
            <person name="Shapiro H."/>
            <person name="Nishiyama T."/>
            <person name="Perroud P.-F."/>
            <person name="Lindquist E."/>
            <person name="Kamisugi Y."/>
            <person name="Tanahashi T."/>
            <person name="Sakakibara K."/>
            <person name="Fujita T."/>
            <person name="Oishi K."/>
            <person name="Shin-I T."/>
            <person name="Kuroki Y."/>
            <person name="Toyoda A."/>
            <person name="Suzuki Y."/>
            <person name="Hashimoto A."/>
            <person name="Yamaguchi K."/>
            <person name="Sugano A."/>
            <person name="Kohara Y."/>
            <person name="Fujiyama A."/>
            <person name="Anterola A."/>
            <person name="Aoki S."/>
            <person name="Ashton N."/>
            <person name="Barbazuk W.B."/>
            <person name="Barker E."/>
            <person name="Bennetzen J."/>
            <person name="Bezanilla M."/>
            <person name="Blankenship R."/>
            <person name="Cho S.H."/>
            <person name="Dutcher S."/>
            <person name="Estelle M."/>
            <person name="Fawcett J.A."/>
            <person name="Gundlach H."/>
            <person name="Hanada K."/>
            <person name="Heyl A."/>
            <person name="Hicks K.A."/>
            <person name="Hugh J."/>
            <person name="Lohr M."/>
            <person name="Mayer K."/>
            <person name="Melkozernov A."/>
            <person name="Murata T."/>
            <person name="Nelson D."/>
            <person name="Pils B."/>
            <person name="Prigge M."/>
            <person name="Reiss B."/>
            <person name="Renner T."/>
            <person name="Rombauts S."/>
            <person name="Rushton P."/>
            <person name="Sanderfoot A."/>
            <person name="Schween G."/>
            <person name="Shiu S.-H."/>
            <person name="Stueber K."/>
            <person name="Theodoulou F.L."/>
            <person name="Tu H."/>
            <person name="Van de Peer Y."/>
            <person name="Verrier P.J."/>
            <person name="Waters E."/>
            <person name="Wood A."/>
            <person name="Yang L."/>
            <person name="Cove D."/>
            <person name="Cuming A."/>
            <person name="Hasebe M."/>
            <person name="Lucas S."/>
            <person name="Mishler D.B."/>
            <person name="Reski R."/>
            <person name="Grigoriev I."/>
            <person name="Quatrano R.S."/>
            <person name="Boore J.L."/>
        </authorList>
    </citation>
    <scope>NUCLEOTIDE SEQUENCE [LARGE SCALE GENOMIC DNA]</scope>
    <source>
        <strain evidence="2 3">cv. Gransden 2004</strain>
    </source>
</reference>
<evidence type="ECO:0000313" key="1">
    <source>
        <dbReference type="EMBL" id="PNR29737.1"/>
    </source>
</evidence>
<dbReference type="Gramene" id="Pp3c23_22170V3.1">
    <property type="protein sequence ID" value="PAC:32949851.CDS.1"/>
    <property type="gene ID" value="Pp3c23_22170"/>
</dbReference>
<dbReference type="EnsemblPlants" id="Pp3c23_22170V3.1">
    <property type="protein sequence ID" value="PAC:32949851.CDS.1"/>
    <property type="gene ID" value="Pp3c23_22170"/>
</dbReference>
<accession>A0A2K1IKD4</accession>
<reference evidence="2" key="3">
    <citation type="submission" date="2020-12" db="UniProtKB">
        <authorList>
            <consortium name="EnsemblPlants"/>
        </authorList>
    </citation>
    <scope>IDENTIFICATION</scope>
</reference>
<gene>
    <name evidence="1" type="ORF">PHYPA_028431</name>
</gene>
<sequence length="74" mass="8022">MPSLGALQEAVVEGDGQIDLSAIPLPGMEEMSMGQADMGSWLDFDLEDPLQQTDDFLMGLDVPMDDLSGLQMMM</sequence>
<reference evidence="1 3" key="2">
    <citation type="journal article" date="2018" name="Plant J.">
        <title>The Physcomitrella patens chromosome-scale assembly reveals moss genome structure and evolution.</title>
        <authorList>
            <person name="Lang D."/>
            <person name="Ullrich K.K."/>
            <person name="Murat F."/>
            <person name="Fuchs J."/>
            <person name="Jenkins J."/>
            <person name="Haas F.B."/>
            <person name="Piednoel M."/>
            <person name="Gundlach H."/>
            <person name="Van Bel M."/>
            <person name="Meyberg R."/>
            <person name="Vives C."/>
            <person name="Morata J."/>
            <person name="Symeonidi A."/>
            <person name="Hiss M."/>
            <person name="Muchero W."/>
            <person name="Kamisugi Y."/>
            <person name="Saleh O."/>
            <person name="Blanc G."/>
            <person name="Decker E.L."/>
            <person name="van Gessel N."/>
            <person name="Grimwood J."/>
            <person name="Hayes R.D."/>
            <person name="Graham S.W."/>
            <person name="Gunter L.E."/>
            <person name="McDaniel S.F."/>
            <person name="Hoernstein S.N.W."/>
            <person name="Larsson A."/>
            <person name="Li F.W."/>
            <person name="Perroud P.F."/>
            <person name="Phillips J."/>
            <person name="Ranjan P."/>
            <person name="Rokshar D.S."/>
            <person name="Rothfels C.J."/>
            <person name="Schneider L."/>
            <person name="Shu S."/>
            <person name="Stevenson D.W."/>
            <person name="Thummler F."/>
            <person name="Tillich M."/>
            <person name="Villarreal Aguilar J.C."/>
            <person name="Widiez T."/>
            <person name="Wong G.K."/>
            <person name="Wymore A."/>
            <person name="Zhang Y."/>
            <person name="Zimmer A.D."/>
            <person name="Quatrano R.S."/>
            <person name="Mayer K.F.X."/>
            <person name="Goodstein D."/>
            <person name="Casacuberta J.M."/>
            <person name="Vandepoele K."/>
            <person name="Reski R."/>
            <person name="Cuming A.C."/>
            <person name="Tuskan G.A."/>
            <person name="Maumus F."/>
            <person name="Salse J."/>
            <person name="Schmutz J."/>
            <person name="Rensing S.A."/>
        </authorList>
    </citation>
    <scope>NUCLEOTIDE SEQUENCE [LARGE SCALE GENOMIC DNA]</scope>
    <source>
        <strain evidence="2 3">cv. Gransden 2004</strain>
    </source>
</reference>
<name>A0A2K1IKD4_PHYPA</name>
<protein>
    <submittedName>
        <fullName evidence="1 2">Uncharacterized protein</fullName>
    </submittedName>
</protein>
<proteinExistence type="predicted"/>
<organism evidence="1">
    <name type="scientific">Physcomitrium patens</name>
    <name type="common">Spreading-leaved earth moss</name>
    <name type="synonym">Physcomitrella patens</name>
    <dbReference type="NCBI Taxonomy" id="3218"/>
    <lineage>
        <taxon>Eukaryota</taxon>
        <taxon>Viridiplantae</taxon>
        <taxon>Streptophyta</taxon>
        <taxon>Embryophyta</taxon>
        <taxon>Bryophyta</taxon>
        <taxon>Bryophytina</taxon>
        <taxon>Bryopsida</taxon>
        <taxon>Funariidae</taxon>
        <taxon>Funariales</taxon>
        <taxon>Funariaceae</taxon>
        <taxon>Physcomitrium</taxon>
    </lineage>
</organism>
<keyword evidence="3" id="KW-1185">Reference proteome</keyword>
<dbReference type="PANTHER" id="PTHR31115">
    <property type="entry name" value="OS05G0107300 PROTEIN"/>
    <property type="match status" value="1"/>
</dbReference>
<dbReference type="EMBL" id="ABEU02000023">
    <property type="protein sequence ID" value="PNR29737.1"/>
    <property type="molecule type" value="Genomic_DNA"/>
</dbReference>
<dbReference type="PANTHER" id="PTHR31115:SF3">
    <property type="entry name" value="EXPRESSED PROTEIN"/>
    <property type="match status" value="1"/>
</dbReference>
<dbReference type="PaxDb" id="3218-PP1S319_44V6.1"/>
<dbReference type="AlphaFoldDB" id="A0A2K1IKD4"/>